<evidence type="ECO:0000313" key="3">
    <source>
        <dbReference type="Proteomes" id="UP000053947"/>
    </source>
</evidence>
<dbReference type="RefSeq" id="WP_058437953.1">
    <property type="nucleotide sequence ID" value="NZ_KQ758903.1"/>
</dbReference>
<dbReference type="STRING" id="1217799.DEALK_02460"/>
<dbReference type="PANTHER" id="PTHR40606">
    <property type="match status" value="1"/>
</dbReference>
<protein>
    <recommendedName>
        <fullName evidence="1">DUF1508 domain-containing protein</fullName>
    </recommendedName>
</protein>
<dbReference type="AlphaFoldDB" id="A0A0W0GLB1"/>
<dbReference type="SUPFAM" id="SSF160113">
    <property type="entry name" value="YegP-like"/>
    <property type="match status" value="1"/>
</dbReference>
<evidence type="ECO:0000259" key="1">
    <source>
        <dbReference type="Pfam" id="PF07411"/>
    </source>
</evidence>
<dbReference type="InterPro" id="IPR051141">
    <property type="entry name" value="UPF0339_domain"/>
</dbReference>
<name>A0A0W0GLB1_9CHLR</name>
<gene>
    <name evidence="2" type="ORF">DEALK_02460</name>
</gene>
<sequence>MAAKFVIYKDKSGEFRWKLVHTNGQVIANSGEGYKAKVNATNGMKSVVENAPIATVEDLAT</sequence>
<dbReference type="InterPro" id="IPR036913">
    <property type="entry name" value="YegP-like_sf"/>
</dbReference>
<dbReference type="OrthoDB" id="9802792at2"/>
<proteinExistence type="predicted"/>
<dbReference type="Pfam" id="PF07411">
    <property type="entry name" value="DUF1508"/>
    <property type="match status" value="1"/>
</dbReference>
<dbReference type="Proteomes" id="UP000053947">
    <property type="component" value="Unassembled WGS sequence"/>
</dbReference>
<dbReference type="PANTHER" id="PTHR40606:SF1">
    <property type="entry name" value="UPF0339 PROTEIN YEGP"/>
    <property type="match status" value="1"/>
</dbReference>
<keyword evidence="3" id="KW-1185">Reference proteome</keyword>
<evidence type="ECO:0000313" key="2">
    <source>
        <dbReference type="EMBL" id="KTB49333.1"/>
    </source>
</evidence>
<dbReference type="Gene3D" id="2.30.29.80">
    <property type="match status" value="1"/>
</dbReference>
<reference evidence="2 3" key="1">
    <citation type="submission" date="2015-06" db="EMBL/GenBank/DDBJ databases">
        <title>Genome sequence of the organohalide-respiring Dehalogenimonas alkenigignens type strain (IP3-3T).</title>
        <authorList>
            <person name="Key T.A."/>
            <person name="Richmond D.P."/>
            <person name="Bowman K.S."/>
            <person name="Cho Y.-J."/>
            <person name="Chun J."/>
            <person name="da Costa M.S."/>
            <person name="Rainey F.A."/>
            <person name="Moe W.M."/>
        </authorList>
    </citation>
    <scope>NUCLEOTIDE SEQUENCE [LARGE SCALE GENOMIC DNA]</scope>
    <source>
        <strain evidence="2 3">IP3-3</strain>
    </source>
</reference>
<feature type="domain" description="DUF1508" evidence="1">
    <location>
        <begin position="10"/>
        <end position="58"/>
    </location>
</feature>
<organism evidence="2 3">
    <name type="scientific">Dehalogenimonas alkenigignens</name>
    <dbReference type="NCBI Taxonomy" id="1217799"/>
    <lineage>
        <taxon>Bacteria</taxon>
        <taxon>Bacillati</taxon>
        <taxon>Chloroflexota</taxon>
        <taxon>Dehalococcoidia</taxon>
        <taxon>Dehalococcoidales</taxon>
        <taxon>Dehalococcoidaceae</taxon>
        <taxon>Dehalogenimonas</taxon>
    </lineage>
</organism>
<dbReference type="InterPro" id="IPR010879">
    <property type="entry name" value="DUF1508"/>
</dbReference>
<comment type="caution">
    <text evidence="2">The sequence shown here is derived from an EMBL/GenBank/DDBJ whole genome shotgun (WGS) entry which is preliminary data.</text>
</comment>
<dbReference type="EMBL" id="LFDV01000001">
    <property type="protein sequence ID" value="KTB49333.1"/>
    <property type="molecule type" value="Genomic_DNA"/>
</dbReference>
<accession>A0A0W0GLB1</accession>